<dbReference type="SUPFAM" id="SSF53448">
    <property type="entry name" value="Nucleotide-diphospho-sugar transferases"/>
    <property type="match status" value="1"/>
</dbReference>
<evidence type="ECO:0000313" key="1">
    <source>
        <dbReference type="EMBL" id="QJR34541.1"/>
    </source>
</evidence>
<dbReference type="AlphaFoldDB" id="A0A6M4IQK2"/>
<dbReference type="Proteomes" id="UP000500938">
    <property type="component" value="Chromosome"/>
</dbReference>
<evidence type="ECO:0008006" key="3">
    <source>
        <dbReference type="Google" id="ProtNLM"/>
    </source>
</evidence>
<accession>A0A6M4IQK2</accession>
<dbReference type="Gene3D" id="3.90.550.10">
    <property type="entry name" value="Spore Coat Polysaccharide Biosynthesis Protein SpsA, Chain A"/>
    <property type="match status" value="1"/>
</dbReference>
<sequence>MPTPAMSVVVAGSRPSGPPTELLRVLGPALQTGRIELLFATARDAGALTTPNTRVVKCRVGSTVPQMRLLGVRAARGRLVALTEDFCVPAPGWVDALIEAHRREGAAAVGGPVARSTGSAADWALTLIEYGRFFRGEPEGSVGDLPSINVAYDAAQLRAVLPADADGLFEVALHAQLRAAGARFWRVPDAVMFDHSTTNVRSAASAQFHHGRLYGGGRVQDQGVLTRLTRTALSPGIPAVLLSRIAREVGAAGQTQQLLRALPALSILLGAWSIGEAVGSMLGEGPSGARWTGV</sequence>
<name>A0A6M4IQK2_9BACT</name>
<protein>
    <recommendedName>
        <fullName evidence="3">Glycosyltransferase 2-like domain-containing protein</fullName>
    </recommendedName>
</protein>
<keyword evidence="2" id="KW-1185">Reference proteome</keyword>
<proteinExistence type="predicted"/>
<gene>
    <name evidence="1" type="ORF">HKW67_02905</name>
</gene>
<dbReference type="EMBL" id="CP053085">
    <property type="protein sequence ID" value="QJR34541.1"/>
    <property type="molecule type" value="Genomic_DNA"/>
</dbReference>
<dbReference type="KEGG" id="ggr:HKW67_02905"/>
<reference evidence="1 2" key="1">
    <citation type="submission" date="2020-05" db="EMBL/GenBank/DDBJ databases">
        <title>Complete genome sequence of Gemmatimonas greenlandica TET16.</title>
        <authorList>
            <person name="Zeng Y."/>
        </authorList>
    </citation>
    <scope>NUCLEOTIDE SEQUENCE [LARGE SCALE GENOMIC DNA]</scope>
    <source>
        <strain evidence="1 2">TET16</strain>
    </source>
</reference>
<dbReference type="RefSeq" id="WP_171223967.1">
    <property type="nucleotide sequence ID" value="NZ_CP053085.1"/>
</dbReference>
<evidence type="ECO:0000313" key="2">
    <source>
        <dbReference type="Proteomes" id="UP000500938"/>
    </source>
</evidence>
<dbReference type="InterPro" id="IPR029044">
    <property type="entry name" value="Nucleotide-diphossugar_trans"/>
</dbReference>
<organism evidence="1 2">
    <name type="scientific">Gemmatimonas groenlandica</name>
    <dbReference type="NCBI Taxonomy" id="2732249"/>
    <lineage>
        <taxon>Bacteria</taxon>
        <taxon>Pseudomonadati</taxon>
        <taxon>Gemmatimonadota</taxon>
        <taxon>Gemmatimonadia</taxon>
        <taxon>Gemmatimonadales</taxon>
        <taxon>Gemmatimonadaceae</taxon>
        <taxon>Gemmatimonas</taxon>
    </lineage>
</organism>